<dbReference type="InterPro" id="IPR047211">
    <property type="entry name" value="POXB-like"/>
</dbReference>
<reference evidence="3" key="1">
    <citation type="journal article" date="2019" name="Int. J. Syst. Evol. Microbiol.">
        <title>The Global Catalogue of Microorganisms (GCM) 10K type strain sequencing project: providing services to taxonomists for standard genome sequencing and annotation.</title>
        <authorList>
            <consortium name="The Broad Institute Genomics Platform"/>
            <consortium name="The Broad Institute Genome Sequencing Center for Infectious Disease"/>
            <person name="Wu L."/>
            <person name="Ma J."/>
        </authorList>
    </citation>
    <scope>NUCLEOTIDE SEQUENCE [LARGE SCALE GENOMIC DNA]</scope>
    <source>
        <strain evidence="3">JCM 16929</strain>
    </source>
</reference>
<dbReference type="SUPFAM" id="SSF52518">
    <property type="entry name" value="Thiamin diphosphate-binding fold (THDP-binding)"/>
    <property type="match status" value="1"/>
</dbReference>
<dbReference type="Pfam" id="PF02775">
    <property type="entry name" value="TPP_enzyme_C"/>
    <property type="match status" value="1"/>
</dbReference>
<feature type="domain" description="Thiamine pyrophosphate enzyme TPP-binding" evidence="1">
    <location>
        <begin position="1"/>
        <end position="97"/>
    </location>
</feature>
<evidence type="ECO:0000259" key="1">
    <source>
        <dbReference type="Pfam" id="PF02775"/>
    </source>
</evidence>
<dbReference type="PANTHER" id="PTHR42981:SF2">
    <property type="entry name" value="PYRUVATE DEHYDROGENASE [UBIQUINONE]"/>
    <property type="match status" value="1"/>
</dbReference>
<protein>
    <recommendedName>
        <fullName evidence="1">Thiamine pyrophosphate enzyme TPP-binding domain-containing protein</fullName>
    </recommendedName>
</protein>
<organism evidence="2 3">
    <name type="scientific">Microlunatus ginsengisoli</name>
    <dbReference type="NCBI Taxonomy" id="363863"/>
    <lineage>
        <taxon>Bacteria</taxon>
        <taxon>Bacillati</taxon>
        <taxon>Actinomycetota</taxon>
        <taxon>Actinomycetes</taxon>
        <taxon>Propionibacteriales</taxon>
        <taxon>Propionibacteriaceae</taxon>
        <taxon>Microlunatus</taxon>
    </lineage>
</organism>
<dbReference type="InterPro" id="IPR029061">
    <property type="entry name" value="THDP-binding"/>
</dbReference>
<evidence type="ECO:0000313" key="3">
    <source>
        <dbReference type="Proteomes" id="UP001501490"/>
    </source>
</evidence>
<dbReference type="Gene3D" id="3.40.50.970">
    <property type="match status" value="1"/>
</dbReference>
<evidence type="ECO:0000313" key="2">
    <source>
        <dbReference type="EMBL" id="GAA3605566.1"/>
    </source>
</evidence>
<dbReference type="EMBL" id="BAABAB010000004">
    <property type="protein sequence ID" value="GAA3605566.1"/>
    <property type="molecule type" value="Genomic_DNA"/>
</dbReference>
<dbReference type="InterPro" id="IPR011766">
    <property type="entry name" value="TPP_enzyme_TPP-bd"/>
</dbReference>
<dbReference type="RefSeq" id="WP_344801436.1">
    <property type="nucleotide sequence ID" value="NZ_BAABAB010000004.1"/>
</dbReference>
<name>A0ABP6ZCU4_9ACTN</name>
<comment type="caution">
    <text evidence="2">The sequence shown here is derived from an EMBL/GenBank/DDBJ whole genome shotgun (WGS) entry which is preliminary data.</text>
</comment>
<dbReference type="Proteomes" id="UP001501490">
    <property type="component" value="Unassembled WGS sequence"/>
</dbReference>
<gene>
    <name evidence="2" type="ORF">GCM10022236_04330</name>
</gene>
<proteinExistence type="predicted"/>
<accession>A0ABP6ZCU4</accession>
<keyword evidence="3" id="KW-1185">Reference proteome</keyword>
<dbReference type="PANTHER" id="PTHR42981">
    <property type="entry name" value="PYRUVATE DEHYDROGENASE [UBIQUINONE]"/>
    <property type="match status" value="1"/>
</dbReference>
<sequence length="150" mass="16547">MNGINELITIAKYWRDWSDPRLVVMVLHNDDLNQVTWELRAMGGSPQFLPSQQLPDFPYAGYAQSLGLDGISCTDAAQVGDAWDRALAATRPCLIEFRADPAVPPIPPHATWDQMINAAESIVRGDTDRLDMIKEGVKSKLAEVLPGRSS</sequence>